<reference evidence="1 2" key="1">
    <citation type="submission" date="2019-03" db="EMBL/GenBank/DDBJ databases">
        <title>Reclassification of Micrococcus aloeverae and Micrococcus yunnanensis as later heterotypic synonyms of Micrococcus luteus.</title>
        <authorList>
            <person name="Huang C.-H."/>
        </authorList>
    </citation>
    <scope>NUCLEOTIDE SEQUENCE [LARGE SCALE GENOMIC DNA]</scope>
    <source>
        <strain evidence="1 2">BCRC 12151</strain>
    </source>
</reference>
<protein>
    <submittedName>
        <fullName evidence="1">Uncharacterized protein</fullName>
    </submittedName>
</protein>
<name>A0ABY2K1B4_9MICC</name>
<comment type="caution">
    <text evidence="1">The sequence shown here is derived from an EMBL/GenBank/DDBJ whole genome shotgun (WGS) entry which is preliminary data.</text>
</comment>
<proteinExistence type="predicted"/>
<dbReference type="Proteomes" id="UP000297477">
    <property type="component" value="Unassembled WGS sequence"/>
</dbReference>
<evidence type="ECO:0000313" key="1">
    <source>
        <dbReference type="EMBL" id="TFI00478.1"/>
    </source>
</evidence>
<evidence type="ECO:0000313" key="2">
    <source>
        <dbReference type="Proteomes" id="UP000297477"/>
    </source>
</evidence>
<sequence length="127" mass="13262">MAPLIDLAVEHGLDLLGRGQDLQPTVLAVTAEGMRGMWTEPDLTPEDAAGFVGRIEPRPARAVAVFDGGVQTDEGLTPAYFVESFEAGQDVSVRLVVPHDVGHAEEGIAPKALGEPTLVANGPNPLA</sequence>
<dbReference type="EMBL" id="SPKT01000004">
    <property type="protein sequence ID" value="TFI00478.1"/>
    <property type="molecule type" value="Genomic_DNA"/>
</dbReference>
<keyword evidence="2" id="KW-1185">Reference proteome</keyword>
<organism evidence="1 2">
    <name type="scientific">Micrococcus lylae</name>
    <dbReference type="NCBI Taxonomy" id="1273"/>
    <lineage>
        <taxon>Bacteria</taxon>
        <taxon>Bacillati</taxon>
        <taxon>Actinomycetota</taxon>
        <taxon>Actinomycetes</taxon>
        <taxon>Micrococcales</taxon>
        <taxon>Micrococcaceae</taxon>
        <taxon>Micrococcus</taxon>
    </lineage>
</organism>
<accession>A0ABY2K1B4</accession>
<gene>
    <name evidence="1" type="ORF">E4A49_03455</name>
</gene>